<dbReference type="GO" id="GO:0005524">
    <property type="term" value="F:ATP binding"/>
    <property type="evidence" value="ECO:0007669"/>
    <property type="project" value="UniProtKB-KW"/>
</dbReference>
<organism evidence="21 22">
    <name type="scientific">Verticillium dahliae</name>
    <name type="common">Verticillium wilt</name>
    <dbReference type="NCBI Taxonomy" id="27337"/>
    <lineage>
        <taxon>Eukaryota</taxon>
        <taxon>Fungi</taxon>
        <taxon>Dikarya</taxon>
        <taxon>Ascomycota</taxon>
        <taxon>Pezizomycotina</taxon>
        <taxon>Sordariomycetes</taxon>
        <taxon>Hypocreomycetidae</taxon>
        <taxon>Glomerellales</taxon>
        <taxon>Plectosphaerellaceae</taxon>
        <taxon>Verticillium</taxon>
    </lineage>
</organism>
<dbReference type="GO" id="GO:0006310">
    <property type="term" value="P:DNA recombination"/>
    <property type="evidence" value="ECO:0007669"/>
    <property type="project" value="UniProtKB-KW"/>
</dbReference>
<dbReference type="SUPFAM" id="SSF117018">
    <property type="entry name" value="ATP-dependent DNA ligase DNA-binding domain"/>
    <property type="match status" value="1"/>
</dbReference>
<evidence type="ECO:0000313" key="22">
    <source>
        <dbReference type="Proteomes" id="UP000288725"/>
    </source>
</evidence>
<keyword evidence="11 16" id="KW-0233">DNA recombination</keyword>
<evidence type="ECO:0000256" key="3">
    <source>
        <dbReference type="ARBA" id="ARBA00007572"/>
    </source>
</evidence>
<evidence type="ECO:0000256" key="5">
    <source>
        <dbReference type="ARBA" id="ARBA00022723"/>
    </source>
</evidence>
<dbReference type="CDD" id="cd07903">
    <property type="entry name" value="Adenylation_DNA_ligase_IV"/>
    <property type="match status" value="1"/>
</dbReference>
<dbReference type="GO" id="GO:0046872">
    <property type="term" value="F:metal ion binding"/>
    <property type="evidence" value="ECO:0007669"/>
    <property type="project" value="UniProtKB-KW"/>
</dbReference>
<evidence type="ECO:0000259" key="20">
    <source>
        <dbReference type="PROSITE" id="PS50172"/>
    </source>
</evidence>
<evidence type="ECO:0000259" key="19">
    <source>
        <dbReference type="PROSITE" id="PS50160"/>
    </source>
</evidence>
<evidence type="ECO:0000256" key="13">
    <source>
        <dbReference type="ARBA" id="ARBA00023242"/>
    </source>
</evidence>
<keyword evidence="9 16" id="KW-0067">ATP-binding</keyword>
<dbReference type="SUPFAM" id="SSF52113">
    <property type="entry name" value="BRCT domain"/>
    <property type="match status" value="2"/>
</dbReference>
<dbReference type="Pfam" id="PF01068">
    <property type="entry name" value="DNA_ligase_A_M"/>
    <property type="match status" value="1"/>
</dbReference>
<feature type="domain" description="BRCT" evidence="20">
    <location>
        <begin position="751"/>
        <end position="831"/>
    </location>
</feature>
<name>A0A444S7M5_VERDA</name>
<dbReference type="Pfam" id="PF04675">
    <property type="entry name" value="DNA_ligase_A_N"/>
    <property type="match status" value="1"/>
</dbReference>
<dbReference type="SMART" id="SM00292">
    <property type="entry name" value="BRCT"/>
    <property type="match status" value="2"/>
</dbReference>
<accession>A0A444S7M5</accession>
<dbReference type="PANTHER" id="PTHR45997:SF1">
    <property type="entry name" value="DNA LIGASE 4"/>
    <property type="match status" value="1"/>
</dbReference>
<evidence type="ECO:0000256" key="1">
    <source>
        <dbReference type="ARBA" id="ARBA00001946"/>
    </source>
</evidence>
<keyword evidence="5" id="KW-0479">Metal-binding</keyword>
<feature type="domain" description="ATP-dependent DNA ligase family profile" evidence="19">
    <location>
        <begin position="461"/>
        <end position="586"/>
    </location>
</feature>
<dbReference type="AlphaFoldDB" id="A0A444S7M5"/>
<evidence type="ECO:0000313" key="21">
    <source>
        <dbReference type="EMBL" id="RXG49379.1"/>
    </source>
</evidence>
<reference evidence="21 22" key="1">
    <citation type="submission" date="2018-12" db="EMBL/GenBank/DDBJ databases">
        <title>Genome of Verticillium dahliae isolate Getta Getta.</title>
        <authorList>
            <person name="Gardiner D.M."/>
        </authorList>
    </citation>
    <scope>NUCLEOTIDE SEQUENCE [LARGE SCALE GENOMIC DNA]</scope>
    <source>
        <strain evidence="21 22">Getta Getta</strain>
    </source>
</reference>
<dbReference type="Gene3D" id="2.40.50.140">
    <property type="entry name" value="Nucleic acid-binding proteins"/>
    <property type="match status" value="1"/>
</dbReference>
<keyword evidence="8 16" id="KW-0227">DNA damage</keyword>
<dbReference type="PROSITE" id="PS00697">
    <property type="entry name" value="DNA_LIGASE_A1"/>
    <property type="match status" value="1"/>
</dbReference>
<dbReference type="Pfam" id="PF04679">
    <property type="entry name" value="DNA_ligase_A_C"/>
    <property type="match status" value="1"/>
</dbReference>
<comment type="subcellular location">
    <subcellularLocation>
        <location evidence="2">Nucleus</location>
    </subcellularLocation>
</comment>
<dbReference type="InterPro" id="IPR036420">
    <property type="entry name" value="BRCT_dom_sf"/>
</dbReference>
<dbReference type="FunFam" id="3.30.470.30:FF:000013">
    <property type="entry name" value="DNA ligase"/>
    <property type="match status" value="1"/>
</dbReference>
<dbReference type="InterPro" id="IPR001357">
    <property type="entry name" value="BRCT_dom"/>
</dbReference>
<dbReference type="NCBIfam" id="TIGR00574">
    <property type="entry name" value="dnl1"/>
    <property type="match status" value="1"/>
</dbReference>
<dbReference type="GO" id="GO:0003677">
    <property type="term" value="F:DNA binding"/>
    <property type="evidence" value="ECO:0007669"/>
    <property type="project" value="InterPro"/>
</dbReference>
<evidence type="ECO:0000256" key="4">
    <source>
        <dbReference type="ARBA" id="ARBA00022598"/>
    </source>
</evidence>
<dbReference type="EC" id="6.5.1.1" evidence="16"/>
<dbReference type="InterPro" id="IPR036599">
    <property type="entry name" value="DNA_ligase_N_sf"/>
</dbReference>
<dbReference type="EMBL" id="RSDZ01000014">
    <property type="protein sequence ID" value="RXG49379.1"/>
    <property type="molecule type" value="Genomic_DNA"/>
</dbReference>
<dbReference type="Gene3D" id="1.10.3260.10">
    <property type="entry name" value="DNA ligase, ATP-dependent, N-terminal domain"/>
    <property type="match status" value="1"/>
</dbReference>
<dbReference type="InterPro" id="IPR012309">
    <property type="entry name" value="DNA_ligase_ATP-dep_C"/>
</dbReference>
<dbReference type="CDD" id="cd07968">
    <property type="entry name" value="OBF_DNA_ligase_IV"/>
    <property type="match status" value="1"/>
</dbReference>
<evidence type="ECO:0000256" key="2">
    <source>
        <dbReference type="ARBA" id="ARBA00004123"/>
    </source>
</evidence>
<dbReference type="InterPro" id="IPR012310">
    <property type="entry name" value="DNA_ligase_ATP-dep_cent"/>
</dbReference>
<dbReference type="InterPro" id="IPR012340">
    <property type="entry name" value="NA-bd_OB-fold"/>
</dbReference>
<dbReference type="InterPro" id="IPR016059">
    <property type="entry name" value="DNA_ligase_ATP-dep_CS"/>
</dbReference>
<dbReference type="Proteomes" id="UP000288725">
    <property type="component" value="Chromosome 4"/>
</dbReference>
<dbReference type="GO" id="GO:0071897">
    <property type="term" value="P:DNA biosynthetic process"/>
    <property type="evidence" value="ECO:0007669"/>
    <property type="project" value="InterPro"/>
</dbReference>
<evidence type="ECO:0000256" key="6">
    <source>
        <dbReference type="ARBA" id="ARBA00022737"/>
    </source>
</evidence>
<dbReference type="InterPro" id="IPR012308">
    <property type="entry name" value="DNA_ligase_ATP-dep_N"/>
</dbReference>
<evidence type="ECO:0000256" key="15">
    <source>
        <dbReference type="ARBA" id="ARBA00043870"/>
    </source>
</evidence>
<dbReference type="PROSITE" id="PS50172">
    <property type="entry name" value="BRCT"/>
    <property type="match status" value="2"/>
</dbReference>
<dbReference type="Gene3D" id="3.40.50.10190">
    <property type="entry name" value="BRCT domain"/>
    <property type="match status" value="2"/>
</dbReference>
<evidence type="ECO:0000256" key="16">
    <source>
        <dbReference type="RuleBase" id="RU000617"/>
    </source>
</evidence>
<dbReference type="SUPFAM" id="SSF50249">
    <property type="entry name" value="Nucleic acid-binding proteins"/>
    <property type="match status" value="1"/>
</dbReference>
<dbReference type="Pfam" id="PF16589">
    <property type="entry name" value="BRCT_2"/>
    <property type="match status" value="1"/>
</dbReference>
<evidence type="ECO:0000256" key="14">
    <source>
        <dbReference type="ARBA" id="ARBA00034003"/>
    </source>
</evidence>
<keyword evidence="13" id="KW-0539">Nucleus</keyword>
<dbReference type="InterPro" id="IPR029710">
    <property type="entry name" value="LIG4"/>
</dbReference>
<feature type="domain" description="BRCT" evidence="20">
    <location>
        <begin position="915"/>
        <end position="1016"/>
    </location>
</feature>
<evidence type="ECO:0000256" key="12">
    <source>
        <dbReference type="ARBA" id="ARBA00023204"/>
    </source>
</evidence>
<dbReference type="GO" id="GO:0006303">
    <property type="term" value="P:double-strand break repair via nonhomologous end joining"/>
    <property type="evidence" value="ECO:0007669"/>
    <property type="project" value="TreeGrafter"/>
</dbReference>
<dbReference type="InterPro" id="IPR000977">
    <property type="entry name" value="DNA_ligase_ATP-dep"/>
</dbReference>
<sequence length="1016" mass="115937">MRPPSKDQQYNRACFCRYHPAKASPAVMSHQQGQPSPSAAAIEEDERQYAVGGMTLQEVNENYPGRPRNHSETFLFSELFKSLFNPLMENKKQPPGSGPPRAKLGPHGPSKPSPSEQRRHIIDRFISRWRKDVGNDFYPAMRLILPDKDRDRGVYGLKENAIGKLLVKLMKIDKNSEDGYNLLHWKLPGQTTASRMAGDFAGRAFEVLSKRPMRIEVGDMTIADVNELLDKLAGSSGELENLEVFETFYERMNAEELMWLIRIILKQMKVGATEKTLLHLWHPDAETLFNVSSSLRRVCWELFDPQYRLEQENTGVTLMQCFQPQLAQFQMPASFQKMVDYLRPTEEDPEYWIEEKLDGERMQMHMMEDASIPGGKRFCFWSRKAKDYTYLYGEGLKDDRGALTRHLGKAFAAGVRNIILDGEMITWDPETDKIMQFGTLKTAALAEQKNPYNNTGPRPLFRVFDILYLNDQPLTRYTLRDRYNALSKAVVGVHRRIEVHEHEAATSADAIEPLLRKVVAEASEGLVLKNPRSMYRLNSRNDDWLKVKPEYMTEFGESLDCVVIGGYYGSGKRGGILSTYLCGLRVGENHIKAGANPEKCFSLFKVGGGFSVEDYAEIRHHTDGKWKDWDPKKPPNEYIELAHGFAEKPDVWIRPKDSFVLEAKASSVGPSDQFALGFTLRFPRFRKLRKDKSWDQGLSVQEFQDLRRRVEEEAQEKTMSVENTKRRAVKRVKKELVIAGTDSTPVQFEGEKSKVFEGLEFCVLSESLKPFKKTKTQLETMIKANGGRITQRHAARSDLILIADKRVVSVASLIKKGDVDIIRPNWVQDCLAQETDDGLLPYEERHLFHATEGLREIARQNTDEFGDSYFRIVDVEELRQILGDMPPHEESEGREEGAAEFARQLKERGNDLGERDSAIFDRCVVHLHVLPGGELDAFRLRNYIAFGGGEVTDGLPVDSSTHIVLVGGQDAEKQDAAVSVRKDIGRRRKIPRVVDAQWVEDSWKERTMLDEERFGV</sequence>
<evidence type="ECO:0000256" key="11">
    <source>
        <dbReference type="ARBA" id="ARBA00023172"/>
    </source>
</evidence>
<keyword evidence="4 16" id="KW-0436">Ligase</keyword>
<dbReference type="Gene3D" id="3.30.470.30">
    <property type="entry name" value="DNA ligase/mRNA capping enzyme"/>
    <property type="match status" value="1"/>
</dbReference>
<evidence type="ECO:0000256" key="9">
    <source>
        <dbReference type="ARBA" id="ARBA00022840"/>
    </source>
</evidence>
<dbReference type="GO" id="GO:0032807">
    <property type="term" value="C:DNA ligase IV complex"/>
    <property type="evidence" value="ECO:0007669"/>
    <property type="project" value="TreeGrafter"/>
</dbReference>
<dbReference type="FunFam" id="2.40.50.140:FF:000234">
    <property type="entry name" value="DNA ligase"/>
    <property type="match status" value="1"/>
</dbReference>
<gene>
    <name evidence="21" type="ORF">VDGE_05720</name>
</gene>
<comment type="caution">
    <text evidence="21">The sequence shown here is derived from an EMBL/GenBank/DDBJ whole genome shotgun (WGS) entry which is preliminary data.</text>
</comment>
<dbReference type="PANTHER" id="PTHR45997">
    <property type="entry name" value="DNA LIGASE 4"/>
    <property type="match status" value="1"/>
</dbReference>
<evidence type="ECO:0000256" key="18">
    <source>
        <dbReference type="SAM" id="MobiDB-lite"/>
    </source>
</evidence>
<keyword evidence="12 16" id="KW-0234">DNA repair</keyword>
<dbReference type="GO" id="GO:0003910">
    <property type="term" value="F:DNA ligase (ATP) activity"/>
    <property type="evidence" value="ECO:0007669"/>
    <property type="project" value="UniProtKB-EC"/>
</dbReference>
<protein>
    <recommendedName>
        <fullName evidence="16">DNA ligase</fullName>
        <ecNumber evidence="16">6.5.1.1</ecNumber>
    </recommendedName>
</protein>
<comment type="catalytic activity">
    <reaction evidence="14 16">
        <text>ATP + (deoxyribonucleotide)n-3'-hydroxyl + 5'-phospho-(deoxyribonucleotide)m = (deoxyribonucleotide)n+m + AMP + diphosphate.</text>
        <dbReference type="EC" id="6.5.1.1"/>
    </reaction>
</comment>
<comment type="cofactor">
    <cofactor evidence="1">
        <name>Mg(2+)</name>
        <dbReference type="ChEBI" id="CHEBI:18420"/>
    </cofactor>
</comment>
<dbReference type="CDD" id="cd17722">
    <property type="entry name" value="BRCT_DNA_ligase_IV_rpt1"/>
    <property type="match status" value="1"/>
</dbReference>
<proteinExistence type="inferred from homology"/>
<keyword evidence="10" id="KW-0460">Magnesium</keyword>
<dbReference type="GO" id="GO:0006297">
    <property type="term" value="P:nucleotide-excision repair, DNA gap filling"/>
    <property type="evidence" value="ECO:0007669"/>
    <property type="project" value="TreeGrafter"/>
</dbReference>
<dbReference type="InterPro" id="IPR044125">
    <property type="entry name" value="Adenylation_DNA_ligase_IV"/>
</dbReference>
<evidence type="ECO:0000256" key="7">
    <source>
        <dbReference type="ARBA" id="ARBA00022741"/>
    </source>
</evidence>
<evidence type="ECO:0000256" key="8">
    <source>
        <dbReference type="ARBA" id="ARBA00022763"/>
    </source>
</evidence>
<evidence type="ECO:0000256" key="10">
    <source>
        <dbReference type="ARBA" id="ARBA00022842"/>
    </source>
</evidence>
<dbReference type="PROSITE" id="PS50160">
    <property type="entry name" value="DNA_LIGASE_A3"/>
    <property type="match status" value="1"/>
</dbReference>
<feature type="region of interest" description="Disordered" evidence="18">
    <location>
        <begin position="88"/>
        <end position="118"/>
    </location>
</feature>
<keyword evidence="7 16" id="KW-0547">Nucleotide-binding</keyword>
<dbReference type="FunFam" id="1.10.3260.10:FF:000008">
    <property type="entry name" value="DNA ligase 4"/>
    <property type="match status" value="1"/>
</dbReference>
<keyword evidence="6" id="KW-0677">Repeat</keyword>
<dbReference type="SUPFAM" id="SSF56091">
    <property type="entry name" value="DNA ligase/mRNA capping enzyme, catalytic domain"/>
    <property type="match status" value="1"/>
</dbReference>
<comment type="function">
    <text evidence="15">DNA ligase involved in DNA non-homologous end joining (NHEJ); required for double-strand break (DSB) repair.</text>
</comment>
<comment type="similarity">
    <text evidence="3 17">Belongs to the ATP-dependent DNA ligase family.</text>
</comment>
<evidence type="ECO:0000256" key="17">
    <source>
        <dbReference type="RuleBase" id="RU004196"/>
    </source>
</evidence>